<reference evidence="2 3" key="1">
    <citation type="submission" date="2024-09" db="EMBL/GenBank/DDBJ databases">
        <authorList>
            <person name="Lee S.D."/>
        </authorList>
    </citation>
    <scope>NUCLEOTIDE SEQUENCE [LARGE SCALE GENOMIC DNA]</scope>
    <source>
        <strain evidence="2 3">N1-1</strain>
    </source>
</reference>
<evidence type="ECO:0000256" key="1">
    <source>
        <dbReference type="SAM" id="MobiDB-lite"/>
    </source>
</evidence>
<evidence type="ECO:0000313" key="3">
    <source>
        <dbReference type="Proteomes" id="UP001592582"/>
    </source>
</evidence>
<proteinExistence type="predicted"/>
<dbReference type="RefSeq" id="WP_380508360.1">
    <property type="nucleotide sequence ID" value="NZ_JBHEZX010000005.1"/>
</dbReference>
<evidence type="ECO:0000313" key="2">
    <source>
        <dbReference type="EMBL" id="MFC1410540.1"/>
    </source>
</evidence>
<sequence>MVIRVSKVTNPAELREFCDLPLRLHPPELYVPVPEQRIQAWYRGTGPQRRYGPVDLYLARDGGGRVVGRTCLHRNTDLDRRLGRPVQLFGLTEFADRAAMDVDGDDPAKELLDLAEQAATVSGCDLLLGPAALLPDRSPGVLTSGFDLRGCSDGGWNPAHYAAAYARHGFSPRWPGQTWLCEGLDDPGRLPPEKAFAFDERRIQDERLVVHRGRRRALRRVLPRLLGILNPAPERNPAPGQPARVERVERAERGGEVSAADFADFVDYADLAGRAALDPDLLLYLTRAGEPVSFLLAVPDPSVHPGGAGAPQGRPTLQAWQALQGLQARTAPLLRRGLRPAAQQGPARPWGQAQQQTQGRRRGAEAVLVASGTAPQWQRRGYSTLLARELYRNLGAGGYATLRGRRVPPGDRAAEAPYRGMGGRPLQQSVFYERSLR</sequence>
<dbReference type="Proteomes" id="UP001592582">
    <property type="component" value="Unassembled WGS sequence"/>
</dbReference>
<comment type="caution">
    <text evidence="2">The sequence shown here is derived from an EMBL/GenBank/DDBJ whole genome shotgun (WGS) entry which is preliminary data.</text>
</comment>
<keyword evidence="3" id="KW-1185">Reference proteome</keyword>
<protein>
    <recommendedName>
        <fullName evidence="4">N-acetyltransferase domain-containing protein</fullName>
    </recommendedName>
</protein>
<dbReference type="EMBL" id="JBHEZX010000005">
    <property type="protein sequence ID" value="MFC1410540.1"/>
    <property type="molecule type" value="Genomic_DNA"/>
</dbReference>
<gene>
    <name evidence="2" type="ORF">ACEZDG_14830</name>
</gene>
<name>A0ABV6VA05_9ACTN</name>
<accession>A0ABV6VA05</accession>
<evidence type="ECO:0008006" key="4">
    <source>
        <dbReference type="Google" id="ProtNLM"/>
    </source>
</evidence>
<dbReference type="InterPro" id="IPR016181">
    <property type="entry name" value="Acyl_CoA_acyltransferase"/>
</dbReference>
<feature type="region of interest" description="Disordered" evidence="1">
    <location>
        <begin position="339"/>
        <end position="363"/>
    </location>
</feature>
<dbReference type="SUPFAM" id="SSF55729">
    <property type="entry name" value="Acyl-CoA N-acyltransferases (Nat)"/>
    <property type="match status" value="1"/>
</dbReference>
<organism evidence="2 3">
    <name type="scientific">Streptacidiphilus alkalitolerans</name>
    <dbReference type="NCBI Taxonomy" id="3342712"/>
    <lineage>
        <taxon>Bacteria</taxon>
        <taxon>Bacillati</taxon>
        <taxon>Actinomycetota</taxon>
        <taxon>Actinomycetes</taxon>
        <taxon>Kitasatosporales</taxon>
        <taxon>Streptomycetaceae</taxon>
        <taxon>Streptacidiphilus</taxon>
    </lineage>
</organism>